<accession>A0ABQ6K2P2</accession>
<dbReference type="InterPro" id="IPR036390">
    <property type="entry name" value="WH_DNA-bd_sf"/>
</dbReference>
<keyword evidence="4" id="KW-1185">Reference proteome</keyword>
<proteinExistence type="predicted"/>
<reference evidence="4" key="1">
    <citation type="journal article" date="2019" name="Int. J. Syst. Evol. Microbiol.">
        <title>The Global Catalogue of Microorganisms (GCM) 10K type strain sequencing project: providing services to taxonomists for standard genome sequencing and annotation.</title>
        <authorList>
            <consortium name="The Broad Institute Genomics Platform"/>
            <consortium name="The Broad Institute Genome Sequencing Center for Infectious Disease"/>
            <person name="Wu L."/>
            <person name="Ma J."/>
        </authorList>
    </citation>
    <scope>NUCLEOTIDE SEQUENCE [LARGE SCALE GENOMIC DNA]</scope>
    <source>
        <strain evidence="4">NBRC 108894</strain>
    </source>
</reference>
<protein>
    <recommendedName>
        <fullName evidence="2">Transcription regulator PadR N-terminal domain-containing protein</fullName>
    </recommendedName>
</protein>
<dbReference type="PANTHER" id="PTHR33169">
    <property type="entry name" value="PADR-FAMILY TRANSCRIPTIONAL REGULATOR"/>
    <property type="match status" value="1"/>
</dbReference>
<feature type="region of interest" description="Disordered" evidence="1">
    <location>
        <begin position="119"/>
        <end position="139"/>
    </location>
</feature>
<evidence type="ECO:0000313" key="3">
    <source>
        <dbReference type="EMBL" id="GMA93325.1"/>
    </source>
</evidence>
<organism evidence="3 4">
    <name type="scientific">Pseudolysinimonas kribbensis</name>
    <dbReference type="NCBI Taxonomy" id="433641"/>
    <lineage>
        <taxon>Bacteria</taxon>
        <taxon>Bacillati</taxon>
        <taxon>Actinomycetota</taxon>
        <taxon>Actinomycetes</taxon>
        <taxon>Micrococcales</taxon>
        <taxon>Microbacteriaceae</taxon>
        <taxon>Pseudolysinimonas</taxon>
    </lineage>
</organism>
<dbReference type="PANTHER" id="PTHR33169:SF14">
    <property type="entry name" value="TRANSCRIPTIONAL REGULATOR RV3488"/>
    <property type="match status" value="1"/>
</dbReference>
<evidence type="ECO:0000256" key="1">
    <source>
        <dbReference type="SAM" id="MobiDB-lite"/>
    </source>
</evidence>
<dbReference type="InterPro" id="IPR036388">
    <property type="entry name" value="WH-like_DNA-bd_sf"/>
</dbReference>
<evidence type="ECO:0000313" key="4">
    <source>
        <dbReference type="Proteomes" id="UP001157034"/>
    </source>
</evidence>
<sequence length="139" mass="14830">MADPRGGLANGKVWSYSHGVPRRRPGALIPLEFRILECGLEMQTPTHGFHGFLLARALQDVSDSASLIGHGTLYKALARMAKAGLLESAWEDPASAEAEGRPRRKNYRVTPQGATALARARAEQPSPLAAPAHAARGIA</sequence>
<dbReference type="Proteomes" id="UP001157034">
    <property type="component" value="Unassembled WGS sequence"/>
</dbReference>
<comment type="caution">
    <text evidence="3">The sequence shown here is derived from an EMBL/GenBank/DDBJ whole genome shotgun (WGS) entry which is preliminary data.</text>
</comment>
<gene>
    <name evidence="3" type="ORF">GCM10025881_01490</name>
</gene>
<dbReference type="Pfam" id="PF03551">
    <property type="entry name" value="PadR"/>
    <property type="match status" value="1"/>
</dbReference>
<dbReference type="InterPro" id="IPR052509">
    <property type="entry name" value="Metal_resp_DNA-bind_regulator"/>
</dbReference>
<dbReference type="SUPFAM" id="SSF46785">
    <property type="entry name" value="Winged helix' DNA-binding domain"/>
    <property type="match status" value="1"/>
</dbReference>
<name>A0ABQ6K2P2_9MICO</name>
<dbReference type="EMBL" id="BSVB01000001">
    <property type="protein sequence ID" value="GMA93325.1"/>
    <property type="molecule type" value="Genomic_DNA"/>
</dbReference>
<dbReference type="Gene3D" id="1.10.10.10">
    <property type="entry name" value="Winged helix-like DNA-binding domain superfamily/Winged helix DNA-binding domain"/>
    <property type="match status" value="1"/>
</dbReference>
<feature type="domain" description="Transcription regulator PadR N-terminal" evidence="2">
    <location>
        <begin position="49"/>
        <end position="118"/>
    </location>
</feature>
<evidence type="ECO:0000259" key="2">
    <source>
        <dbReference type="Pfam" id="PF03551"/>
    </source>
</evidence>
<dbReference type="InterPro" id="IPR005149">
    <property type="entry name" value="Tscrpt_reg_PadR_N"/>
</dbReference>